<dbReference type="PANTHER" id="PTHR30203">
    <property type="entry name" value="OUTER MEMBRANE CATION EFFLUX PROTEIN"/>
    <property type="match status" value="1"/>
</dbReference>
<dbReference type="OrthoDB" id="9791261at2"/>
<dbReference type="Gene3D" id="1.20.1600.10">
    <property type="entry name" value="Outer membrane efflux proteins (OEP)"/>
    <property type="match status" value="1"/>
</dbReference>
<dbReference type="AlphaFoldDB" id="A0A368HF48"/>
<evidence type="ECO:0008006" key="3">
    <source>
        <dbReference type="Google" id="ProtNLM"/>
    </source>
</evidence>
<gene>
    <name evidence="1" type="ORF">C4900_09545</name>
</gene>
<organism evidence="1 2">
    <name type="scientific">Acidiferrobacter thiooxydans</name>
    <dbReference type="NCBI Taxonomy" id="163359"/>
    <lineage>
        <taxon>Bacteria</taxon>
        <taxon>Pseudomonadati</taxon>
        <taxon>Pseudomonadota</taxon>
        <taxon>Gammaproteobacteria</taxon>
        <taxon>Acidiferrobacterales</taxon>
        <taxon>Acidiferrobacteraceae</taxon>
        <taxon>Acidiferrobacter</taxon>
    </lineage>
</organism>
<sequence length="296" mass="31973">MRARFHRRALALALIGVTGLVPVPAHTLSLTAAEALAMRHNPSLMADRHGIGVARGLARQDRLWPNPRLSLSGGTGNATGSPGEFSARAMLTQAVPLTSRIARHAAVGRAGVREANARFQVKAWRIRSLVVRAYTRWRSAAYAVTGVDHLIGNERVLMRLVRARVRAAQIPAVGASGVELLGAQAQLLRQTWRTRRREAQAALVAAIGYPSPKALAGPGAGALASPVPADAWATALARRPDLRLAEIDRRYWESVRRYQHARRLGWMTVGAGVELDRQVLHGVPMSDPSPVSRTPG</sequence>
<accession>A0A368HF48</accession>
<dbReference type="InterPro" id="IPR010131">
    <property type="entry name" value="MdtP/NodT-like"/>
</dbReference>
<dbReference type="Proteomes" id="UP000253250">
    <property type="component" value="Unassembled WGS sequence"/>
</dbReference>
<comment type="caution">
    <text evidence="1">The sequence shown here is derived from an EMBL/GenBank/DDBJ whole genome shotgun (WGS) entry which is preliminary data.</text>
</comment>
<dbReference type="GO" id="GO:0015562">
    <property type="term" value="F:efflux transmembrane transporter activity"/>
    <property type="evidence" value="ECO:0007669"/>
    <property type="project" value="InterPro"/>
</dbReference>
<dbReference type="PANTHER" id="PTHR30203:SF24">
    <property type="entry name" value="BLR4935 PROTEIN"/>
    <property type="match status" value="1"/>
</dbReference>
<protein>
    <recommendedName>
        <fullName evidence="3">TolC family protein</fullName>
    </recommendedName>
</protein>
<dbReference type="SUPFAM" id="SSF56954">
    <property type="entry name" value="Outer membrane efflux proteins (OEP)"/>
    <property type="match status" value="1"/>
</dbReference>
<dbReference type="EMBL" id="PSYR01000002">
    <property type="protein sequence ID" value="RCN56101.1"/>
    <property type="molecule type" value="Genomic_DNA"/>
</dbReference>
<evidence type="ECO:0000313" key="2">
    <source>
        <dbReference type="Proteomes" id="UP000253250"/>
    </source>
</evidence>
<keyword evidence="2" id="KW-1185">Reference proteome</keyword>
<proteinExistence type="predicted"/>
<evidence type="ECO:0000313" key="1">
    <source>
        <dbReference type="EMBL" id="RCN56101.1"/>
    </source>
</evidence>
<reference evidence="1 2" key="1">
    <citation type="submission" date="2018-02" db="EMBL/GenBank/DDBJ databases">
        <title>Insights into the biology of acidophilic members of the Acidiferrobacteraceae family derived from comparative genomic analyses.</title>
        <authorList>
            <person name="Issotta F."/>
            <person name="Thyssen C."/>
            <person name="Mena C."/>
            <person name="Moya A."/>
            <person name="Bellenberg S."/>
            <person name="Sproer C."/>
            <person name="Covarrubias P.C."/>
            <person name="Sand W."/>
            <person name="Quatrini R."/>
            <person name="Vera M."/>
        </authorList>
    </citation>
    <scope>NUCLEOTIDE SEQUENCE [LARGE SCALE GENOMIC DNA]</scope>
    <source>
        <strain evidence="2">m-1</strain>
    </source>
</reference>
<dbReference type="RefSeq" id="WP_114282993.1">
    <property type="nucleotide sequence ID" value="NZ_CP080624.1"/>
</dbReference>
<name>A0A368HF48_9GAMM</name>